<evidence type="ECO:0000313" key="2">
    <source>
        <dbReference type="EMBL" id="CAK9187175.1"/>
    </source>
</evidence>
<sequence length="161" mass="17143">MKHIFKKLHHNRSNDTPPLTASSSSLLLSGSSDTRTTSSGQTSGQPPASPSTSSSPSTATVPVTAANSLTTSAVNRQDYFSSEEEYQVQLALALSVSSGHDARDDSEKDQIRAATFLSLGGQNRGDTVRERGEAAADLLSRQYWLVYCVLVLSFGVDSLGF</sequence>
<dbReference type="AlphaFoldDB" id="A0ABC8V1I4"/>
<keyword evidence="3" id="KW-1185">Reference proteome</keyword>
<dbReference type="EMBL" id="CAUOFW020009836">
    <property type="protein sequence ID" value="CAK9187175.1"/>
    <property type="molecule type" value="Genomic_DNA"/>
</dbReference>
<comment type="caution">
    <text evidence="2">The sequence shown here is derived from an EMBL/GenBank/DDBJ whole genome shotgun (WGS) entry which is preliminary data.</text>
</comment>
<feature type="compositionally biased region" description="Basic residues" evidence="1">
    <location>
        <begin position="1"/>
        <end position="11"/>
    </location>
</feature>
<feature type="region of interest" description="Disordered" evidence="1">
    <location>
        <begin position="1"/>
        <end position="64"/>
    </location>
</feature>
<protein>
    <submittedName>
        <fullName evidence="2">Uncharacterized protein</fullName>
    </submittedName>
</protein>
<evidence type="ECO:0000256" key="1">
    <source>
        <dbReference type="SAM" id="MobiDB-lite"/>
    </source>
</evidence>
<reference evidence="2 3" key="1">
    <citation type="submission" date="2024-02" db="EMBL/GenBank/DDBJ databases">
        <authorList>
            <person name="Vignale AGUSTIN F."/>
            <person name="Sosa J E."/>
            <person name="Modenutti C."/>
        </authorList>
    </citation>
    <scope>NUCLEOTIDE SEQUENCE [LARGE SCALE GENOMIC DNA]</scope>
</reference>
<gene>
    <name evidence="2" type="ORF">ILEXP_LOCUS57687</name>
</gene>
<proteinExistence type="predicted"/>
<organism evidence="2 3">
    <name type="scientific">Ilex paraguariensis</name>
    <name type="common">yerba mate</name>
    <dbReference type="NCBI Taxonomy" id="185542"/>
    <lineage>
        <taxon>Eukaryota</taxon>
        <taxon>Viridiplantae</taxon>
        <taxon>Streptophyta</taxon>
        <taxon>Embryophyta</taxon>
        <taxon>Tracheophyta</taxon>
        <taxon>Spermatophyta</taxon>
        <taxon>Magnoliopsida</taxon>
        <taxon>eudicotyledons</taxon>
        <taxon>Gunneridae</taxon>
        <taxon>Pentapetalae</taxon>
        <taxon>asterids</taxon>
        <taxon>campanulids</taxon>
        <taxon>Aquifoliales</taxon>
        <taxon>Aquifoliaceae</taxon>
        <taxon>Ilex</taxon>
    </lineage>
</organism>
<name>A0ABC8V1I4_9AQUA</name>
<dbReference type="Proteomes" id="UP001642360">
    <property type="component" value="Unassembled WGS sequence"/>
</dbReference>
<accession>A0ABC8V1I4</accession>
<evidence type="ECO:0000313" key="3">
    <source>
        <dbReference type="Proteomes" id="UP001642360"/>
    </source>
</evidence>
<feature type="compositionally biased region" description="Low complexity" evidence="1">
    <location>
        <begin position="16"/>
        <end position="64"/>
    </location>
</feature>